<feature type="compositionally biased region" description="Pro residues" evidence="1">
    <location>
        <begin position="66"/>
        <end position="76"/>
    </location>
</feature>
<proteinExistence type="predicted"/>
<gene>
    <name evidence="2" type="ORF">HaLaN_14404</name>
</gene>
<dbReference type="EMBL" id="BLLF01001189">
    <property type="protein sequence ID" value="GFH17716.1"/>
    <property type="molecule type" value="Genomic_DNA"/>
</dbReference>
<organism evidence="2 3">
    <name type="scientific">Haematococcus lacustris</name>
    <name type="common">Green alga</name>
    <name type="synonym">Haematococcus pluvialis</name>
    <dbReference type="NCBI Taxonomy" id="44745"/>
    <lineage>
        <taxon>Eukaryota</taxon>
        <taxon>Viridiplantae</taxon>
        <taxon>Chlorophyta</taxon>
        <taxon>core chlorophytes</taxon>
        <taxon>Chlorophyceae</taxon>
        <taxon>CS clade</taxon>
        <taxon>Chlamydomonadales</taxon>
        <taxon>Haematococcaceae</taxon>
        <taxon>Haematococcus</taxon>
    </lineage>
</organism>
<accession>A0A699ZF23</accession>
<evidence type="ECO:0000256" key="1">
    <source>
        <dbReference type="SAM" id="MobiDB-lite"/>
    </source>
</evidence>
<dbReference type="Proteomes" id="UP000485058">
    <property type="component" value="Unassembled WGS sequence"/>
</dbReference>
<feature type="compositionally biased region" description="Low complexity" evidence="1">
    <location>
        <begin position="77"/>
        <end position="87"/>
    </location>
</feature>
<comment type="caution">
    <text evidence="2">The sequence shown here is derived from an EMBL/GenBank/DDBJ whole genome shotgun (WGS) entry which is preliminary data.</text>
</comment>
<feature type="region of interest" description="Disordered" evidence="1">
    <location>
        <begin position="66"/>
        <end position="87"/>
    </location>
</feature>
<reference evidence="2 3" key="1">
    <citation type="submission" date="2020-02" db="EMBL/GenBank/DDBJ databases">
        <title>Draft genome sequence of Haematococcus lacustris strain NIES-144.</title>
        <authorList>
            <person name="Morimoto D."/>
            <person name="Nakagawa S."/>
            <person name="Yoshida T."/>
            <person name="Sawayama S."/>
        </authorList>
    </citation>
    <scope>NUCLEOTIDE SEQUENCE [LARGE SCALE GENOMIC DNA]</scope>
    <source>
        <strain evidence="2 3">NIES-144</strain>
    </source>
</reference>
<evidence type="ECO:0000313" key="2">
    <source>
        <dbReference type="EMBL" id="GFH17716.1"/>
    </source>
</evidence>
<evidence type="ECO:0000313" key="3">
    <source>
        <dbReference type="Proteomes" id="UP000485058"/>
    </source>
</evidence>
<sequence length="87" mass="9230">MDTEQKPHGYCAVATWILRSSHMDTEQKPHGYCAVALATEQVTMDTAQVTLLICVSVLPVPSPVPAPVPAPVPSPVPSRVTAPIVDN</sequence>
<name>A0A699ZF23_HAELA</name>
<keyword evidence="3" id="KW-1185">Reference proteome</keyword>
<dbReference type="AlphaFoldDB" id="A0A699ZF23"/>
<protein>
    <submittedName>
        <fullName evidence="2">Uncharacterized protein</fullName>
    </submittedName>
</protein>